<dbReference type="GO" id="GO:0006488">
    <property type="term" value="P:dolichol-linked oligosaccharide biosynthetic process"/>
    <property type="evidence" value="ECO:0007669"/>
    <property type="project" value="EnsemblFungi"/>
</dbReference>
<feature type="transmembrane region" description="Helical" evidence="20">
    <location>
        <begin position="100"/>
        <end position="120"/>
    </location>
</feature>
<keyword evidence="10" id="KW-0479">Metal-binding</keyword>
<dbReference type="CDD" id="cd06855">
    <property type="entry name" value="GT_GPT_euk"/>
    <property type="match status" value="1"/>
</dbReference>
<evidence type="ECO:0000256" key="15">
    <source>
        <dbReference type="ARBA" id="ARBA00029567"/>
    </source>
</evidence>
<evidence type="ECO:0000256" key="18">
    <source>
        <dbReference type="ARBA" id="ARBA00045078"/>
    </source>
</evidence>
<evidence type="ECO:0000256" key="6">
    <source>
        <dbReference type="ARBA" id="ARBA00017659"/>
    </source>
</evidence>
<evidence type="ECO:0000313" key="21">
    <source>
        <dbReference type="EMBL" id="KXS15542.1"/>
    </source>
</evidence>
<reference evidence="21 22" key="1">
    <citation type="journal article" date="2015" name="Genome Biol. Evol.">
        <title>Phylogenomic analyses indicate that early fungi evolved digesting cell walls of algal ancestors of land plants.</title>
        <authorList>
            <person name="Chang Y."/>
            <person name="Wang S."/>
            <person name="Sekimoto S."/>
            <person name="Aerts A.L."/>
            <person name="Choi C."/>
            <person name="Clum A."/>
            <person name="LaButti K.M."/>
            <person name="Lindquist E.A."/>
            <person name="Yee Ngan C."/>
            <person name="Ohm R.A."/>
            <person name="Salamov A.A."/>
            <person name="Grigoriev I.V."/>
            <person name="Spatafora J.W."/>
            <person name="Berbee M.L."/>
        </authorList>
    </citation>
    <scope>NUCLEOTIDE SEQUENCE [LARGE SCALE GENOMIC DNA]</scope>
    <source>
        <strain evidence="21 22">JEL478</strain>
    </source>
</reference>
<evidence type="ECO:0000256" key="17">
    <source>
        <dbReference type="ARBA" id="ARBA00044717"/>
    </source>
</evidence>
<evidence type="ECO:0000256" key="2">
    <source>
        <dbReference type="ARBA" id="ARBA00004477"/>
    </source>
</evidence>
<name>A0A139AFD6_GONPJ</name>
<comment type="catalytic activity">
    <reaction evidence="18">
        <text>a di-trans,poly-cis-dolichyl phosphate + UDP-N-acetyl-alpha-D-glucosamine = an N-acetyl-alpha-D-glucosaminyl-diphospho-di-trans,poly-cis-dolichol + UMP</text>
        <dbReference type="Rhea" id="RHEA:13289"/>
        <dbReference type="Rhea" id="RHEA-COMP:19498"/>
        <dbReference type="Rhea" id="RHEA-COMP:19507"/>
        <dbReference type="ChEBI" id="CHEBI:57683"/>
        <dbReference type="ChEBI" id="CHEBI:57705"/>
        <dbReference type="ChEBI" id="CHEBI:57865"/>
        <dbReference type="ChEBI" id="CHEBI:58427"/>
        <dbReference type="EC" id="2.7.8.15"/>
    </reaction>
    <physiologicalReaction direction="left-to-right" evidence="18">
        <dbReference type="Rhea" id="RHEA:13290"/>
    </physiologicalReaction>
</comment>
<dbReference type="Pfam" id="PF00953">
    <property type="entry name" value="Glycos_transf_4"/>
    <property type="match status" value="1"/>
</dbReference>
<dbReference type="GO" id="GO:0043541">
    <property type="term" value="C:UDP-N-acetylglucosamine transferase complex"/>
    <property type="evidence" value="ECO:0007669"/>
    <property type="project" value="EnsemblFungi"/>
</dbReference>
<dbReference type="InterPro" id="IPR033895">
    <property type="entry name" value="GPT"/>
</dbReference>
<keyword evidence="22" id="KW-1185">Reference proteome</keyword>
<gene>
    <name evidence="21" type="ORF">M427DRAFT_98755</name>
</gene>
<comment type="similarity">
    <text evidence="4">Belongs to the glycosyltransferase 4 family.</text>
</comment>
<dbReference type="STRING" id="1344416.A0A139AFD6"/>
<comment type="cofactor">
    <cofactor evidence="1">
        <name>Mg(2+)</name>
        <dbReference type="ChEBI" id="CHEBI:18420"/>
    </cofactor>
</comment>
<evidence type="ECO:0000256" key="8">
    <source>
        <dbReference type="ARBA" id="ARBA00022679"/>
    </source>
</evidence>
<feature type="transmembrane region" description="Helical" evidence="20">
    <location>
        <begin position="229"/>
        <end position="249"/>
    </location>
</feature>
<evidence type="ECO:0000313" key="22">
    <source>
        <dbReference type="Proteomes" id="UP000070544"/>
    </source>
</evidence>
<organism evidence="21 22">
    <name type="scientific">Gonapodya prolifera (strain JEL478)</name>
    <name type="common">Monoblepharis prolifera</name>
    <dbReference type="NCBI Taxonomy" id="1344416"/>
    <lineage>
        <taxon>Eukaryota</taxon>
        <taxon>Fungi</taxon>
        <taxon>Fungi incertae sedis</taxon>
        <taxon>Chytridiomycota</taxon>
        <taxon>Chytridiomycota incertae sedis</taxon>
        <taxon>Monoblepharidomycetes</taxon>
        <taxon>Monoblepharidales</taxon>
        <taxon>Gonapodyaceae</taxon>
        <taxon>Gonapodya</taxon>
    </lineage>
</organism>
<dbReference type="EC" id="2.7.8.15" evidence="5"/>
<dbReference type="OrthoDB" id="2153213at2759"/>
<feature type="transmembrane region" description="Helical" evidence="20">
    <location>
        <begin position="188"/>
        <end position="217"/>
    </location>
</feature>
<feature type="transmembrane region" description="Helical" evidence="20">
    <location>
        <begin position="321"/>
        <end position="339"/>
    </location>
</feature>
<dbReference type="PANTHER" id="PTHR10571">
    <property type="entry name" value="UDP-N-ACETYLGLUCOSAMINE--DOLICHYL-PHOSPHATE N-ACETYLGLUCOSAMINEPHOSPHOTRANSFERASE"/>
    <property type="match status" value="1"/>
</dbReference>
<evidence type="ECO:0000256" key="10">
    <source>
        <dbReference type="ARBA" id="ARBA00022723"/>
    </source>
</evidence>
<dbReference type="EMBL" id="KQ965761">
    <property type="protein sequence ID" value="KXS15542.1"/>
    <property type="molecule type" value="Genomic_DNA"/>
</dbReference>
<feature type="transmembrane region" description="Helical" evidence="20">
    <location>
        <begin position="424"/>
        <end position="442"/>
    </location>
</feature>
<evidence type="ECO:0000256" key="12">
    <source>
        <dbReference type="ARBA" id="ARBA00022842"/>
    </source>
</evidence>
<keyword evidence="11" id="KW-0256">Endoplasmic reticulum</keyword>
<evidence type="ECO:0000256" key="7">
    <source>
        <dbReference type="ARBA" id="ARBA00022676"/>
    </source>
</evidence>
<accession>A0A139AFD6</accession>
<dbReference type="GO" id="GO:0003975">
    <property type="term" value="F:UDP-N-acetylglucosamine-dolichyl-phosphate N-acetylglucosaminephosphotransferase activity"/>
    <property type="evidence" value="ECO:0007669"/>
    <property type="project" value="UniProtKB-EC"/>
</dbReference>
<evidence type="ECO:0000256" key="1">
    <source>
        <dbReference type="ARBA" id="ARBA00001946"/>
    </source>
</evidence>
<dbReference type="AlphaFoldDB" id="A0A139AFD6"/>
<comment type="subcellular location">
    <subcellularLocation>
        <location evidence="2">Endoplasmic reticulum membrane</location>
        <topology evidence="2">Multi-pass membrane protein</topology>
    </subcellularLocation>
</comment>
<keyword evidence="7" id="KW-0328">Glycosyltransferase</keyword>
<feature type="compositionally biased region" description="Polar residues" evidence="19">
    <location>
        <begin position="11"/>
        <end position="31"/>
    </location>
</feature>
<evidence type="ECO:0000256" key="16">
    <source>
        <dbReference type="ARBA" id="ARBA00033238"/>
    </source>
</evidence>
<evidence type="ECO:0000256" key="5">
    <source>
        <dbReference type="ARBA" id="ARBA00013225"/>
    </source>
</evidence>
<feature type="transmembrane region" description="Helical" evidence="20">
    <location>
        <begin position="157"/>
        <end position="176"/>
    </location>
</feature>
<keyword evidence="14 20" id="KW-0472">Membrane</keyword>
<keyword evidence="12" id="KW-0460">Magnesium</keyword>
<feature type="transmembrane region" description="Helical" evidence="20">
    <location>
        <begin position="449"/>
        <end position="471"/>
    </location>
</feature>
<dbReference type="InterPro" id="IPR000715">
    <property type="entry name" value="Glycosyl_transferase_4"/>
</dbReference>
<dbReference type="Proteomes" id="UP000070544">
    <property type="component" value="Unassembled WGS sequence"/>
</dbReference>
<evidence type="ECO:0000256" key="20">
    <source>
        <dbReference type="SAM" id="Phobius"/>
    </source>
</evidence>
<dbReference type="GO" id="GO:0046872">
    <property type="term" value="F:metal ion binding"/>
    <property type="evidence" value="ECO:0007669"/>
    <property type="project" value="UniProtKB-KW"/>
</dbReference>
<evidence type="ECO:0000256" key="9">
    <source>
        <dbReference type="ARBA" id="ARBA00022692"/>
    </source>
</evidence>
<evidence type="ECO:0000256" key="14">
    <source>
        <dbReference type="ARBA" id="ARBA00023136"/>
    </source>
</evidence>
<sequence>MKPRIKPPQPANGSATSSPRSPVDITPSSSRSISPAVFACVAVAAYNIHRPYIVSLSLAVLAFLLVVDLIPRTRDMFVRASMTGRDQSKKDKSTAIPEPAGVIACLVFLIVLFCFIPVPFLPFAGHQRAYAADGTITETNMAVNSPEAVPLFPHEKLVELLCALVSISSMILLGFADDVFDIRWVTKIYLSLISTLPLILVYYANFGVTAVMVPVQLRPWLGRVVDLGIFYYLLTSLFCVFFTNSINLLAGINGVEVSTSLVIALSVVLNDALYLLPGATTDARAVASHAFSSYVMLPFVGVSAGLAVWNWYPAKVFVGDTYTYFAGITFASVAVLSHFTKTMMLFFLPQLFNFVLSLPQLFRIVPCPRHRLPQYVPAQDHLIPSRAQFSFSPSHPPSLLLRLILATASNLRLVSVSYDPASGYPTSCTNFTLLCVLLNIFGPMHERTLCIAVVGIQVLASALAFAVRYGVAGWVYDVDVKGDSWVAGLLKGTV</sequence>
<dbReference type="GO" id="GO:0016757">
    <property type="term" value="F:glycosyltransferase activity"/>
    <property type="evidence" value="ECO:0007669"/>
    <property type="project" value="UniProtKB-KW"/>
</dbReference>
<feature type="region of interest" description="Disordered" evidence="19">
    <location>
        <begin position="1"/>
        <end position="31"/>
    </location>
</feature>
<keyword evidence="9 20" id="KW-0812">Transmembrane</keyword>
<evidence type="ECO:0000256" key="4">
    <source>
        <dbReference type="ARBA" id="ARBA00009317"/>
    </source>
</evidence>
<feature type="compositionally biased region" description="Pro residues" evidence="19">
    <location>
        <begin position="1"/>
        <end position="10"/>
    </location>
</feature>
<keyword evidence="13 20" id="KW-1133">Transmembrane helix</keyword>
<dbReference type="PANTHER" id="PTHR10571:SF0">
    <property type="entry name" value="UDP-N-ACETYLGLUCOSAMINE--DOLICHYL-PHOSPHATE N-ACETYLGLUCOSAMINEPHOSPHOTRANSFERASE"/>
    <property type="match status" value="1"/>
</dbReference>
<comment type="function">
    <text evidence="17">UDP-N-acetylglucosamine--dolichyl-phosphate N-acetylglucosaminephosphotransferase that operates in the biosynthetic pathway of dolichol-linked oligosaccharides, the glycan precursors employed in protein asparagine (N)-glycosylation. The assembly of dolichol-linked oligosaccharides begins on the cytosolic side of the endoplasmic reticulum membrane and finishes in its lumen. The sequential addition of sugars to dolichol pyrophosphate produces dolichol-linked oligosaccharides containing fourteen sugars, including two GlcNAcs, nine mannoses and three glucoses. Once assembled, the oligosaccharide is transferred from the lipid to nascent proteins by oligosaccharyltransferases. Catalyzes the initial step of dolichol-linked oligosaccharide biosynthesis, transfering GlcNAc-1-P from cytosolic UDP-GlcNAc onto the carrier lipid dolichyl phosphate (P-dolichol), yielding GlcNAc-P-P-dolichol embedded in the cytoplasmic leaflet of the endoplasmic reticulum membrane.</text>
</comment>
<feature type="transmembrane region" description="Helical" evidence="20">
    <location>
        <begin position="52"/>
        <end position="70"/>
    </location>
</feature>
<keyword evidence="8" id="KW-0808">Transferase</keyword>
<evidence type="ECO:0000256" key="11">
    <source>
        <dbReference type="ARBA" id="ARBA00022824"/>
    </source>
</evidence>
<dbReference type="UniPathway" id="UPA00378"/>
<feature type="transmembrane region" description="Helical" evidence="20">
    <location>
        <begin position="291"/>
        <end position="309"/>
    </location>
</feature>
<dbReference type="GO" id="GO:0009060">
    <property type="term" value="P:aerobic respiration"/>
    <property type="evidence" value="ECO:0007669"/>
    <property type="project" value="EnsemblFungi"/>
</dbReference>
<dbReference type="OMA" id="LPHFNAR"/>
<evidence type="ECO:0000256" key="13">
    <source>
        <dbReference type="ARBA" id="ARBA00022989"/>
    </source>
</evidence>
<evidence type="ECO:0000256" key="3">
    <source>
        <dbReference type="ARBA" id="ARBA00004922"/>
    </source>
</evidence>
<protein>
    <recommendedName>
        <fullName evidence="6">UDP-N-acetylglucosamine--dolichyl-phosphate N-acetylglucosaminephosphotransferase</fullName>
        <ecNumber evidence="5">2.7.8.15</ecNumber>
    </recommendedName>
    <alternativeName>
        <fullName evidence="15">GlcNAc-1-P transferase</fullName>
    </alternativeName>
    <alternativeName>
        <fullName evidence="16">N-acetylglucosamine-1-phosphate transferase</fullName>
    </alternativeName>
</protein>
<proteinExistence type="inferred from homology"/>
<comment type="pathway">
    <text evidence="3">Protein modification; protein glycosylation.</text>
</comment>
<evidence type="ECO:0000256" key="19">
    <source>
        <dbReference type="SAM" id="MobiDB-lite"/>
    </source>
</evidence>